<dbReference type="SUPFAM" id="SSF51735">
    <property type="entry name" value="NAD(P)-binding Rossmann-fold domains"/>
    <property type="match status" value="1"/>
</dbReference>
<comment type="similarity">
    <text evidence="2">Belongs to the short-chain dehydrogenases/reductases (SDR) family.</text>
</comment>
<evidence type="ECO:0000256" key="1">
    <source>
        <dbReference type="ARBA" id="ARBA00023002"/>
    </source>
</evidence>
<accession>A0A936TG95</accession>
<organism evidence="3 4">
    <name type="scientific">Candidatus Neomicrothrix subdominans</name>
    <dbReference type="NCBI Taxonomy" id="2954438"/>
    <lineage>
        <taxon>Bacteria</taxon>
        <taxon>Bacillati</taxon>
        <taxon>Actinomycetota</taxon>
        <taxon>Acidimicrobiia</taxon>
        <taxon>Acidimicrobiales</taxon>
        <taxon>Microthrixaceae</taxon>
        <taxon>Candidatus Neomicrothrix</taxon>
    </lineage>
</organism>
<gene>
    <name evidence="3" type="ORF">IPN02_17540</name>
</gene>
<dbReference type="GO" id="GO:0016491">
    <property type="term" value="F:oxidoreductase activity"/>
    <property type="evidence" value="ECO:0007669"/>
    <property type="project" value="UniProtKB-KW"/>
</dbReference>
<proteinExistence type="inferred from homology"/>
<dbReference type="Proteomes" id="UP000727993">
    <property type="component" value="Unassembled WGS sequence"/>
</dbReference>
<dbReference type="PANTHER" id="PTHR43157:SF73">
    <property type="entry name" value="WW DOMAIN-CONTAINING OXIDOREDUCTASE-LIKE PROTEIN"/>
    <property type="match status" value="1"/>
</dbReference>
<evidence type="ECO:0000256" key="2">
    <source>
        <dbReference type="RuleBase" id="RU000363"/>
    </source>
</evidence>
<dbReference type="Gene3D" id="3.40.50.720">
    <property type="entry name" value="NAD(P)-binding Rossmann-like Domain"/>
    <property type="match status" value="1"/>
</dbReference>
<dbReference type="InterPro" id="IPR002347">
    <property type="entry name" value="SDR_fam"/>
</dbReference>
<protein>
    <submittedName>
        <fullName evidence="3">SDR family NAD(P)-dependent oxidoreductase</fullName>
    </submittedName>
</protein>
<evidence type="ECO:0000313" key="4">
    <source>
        <dbReference type="Proteomes" id="UP000727993"/>
    </source>
</evidence>
<dbReference type="PANTHER" id="PTHR43157">
    <property type="entry name" value="PHOSPHATIDYLINOSITOL-GLYCAN BIOSYNTHESIS CLASS F PROTEIN-RELATED"/>
    <property type="match status" value="1"/>
</dbReference>
<sequence length="335" mass="35918">MVSPPSGPASVAIDHPPSPERLDGSVALITGANSGIGLETAVALATRGATVIGAVRNRAKGERALEHIIARSGNESVEMLPLDLADLATVSALATSLEGRTIDLLINNAGLILGERTETAQGFETMFGVNHLGHFYLTRRLLPRLRGVADPEPDDYLMRRAIPSRVINIASAAHHLAPRGIPFGRLAHRRIGLWNALGVYGESKLANVAFTRSLANRLDPTRVVVHSVHPGSVASEFAMDGDVSSRMERWLRPIEQRVLITAGQGAETPVFAATSVLCGRSSGTYWVRKRPGTVGRRARSTVHAEHLWQLSERLLAQAGYPVPPVPELRAPVVVG</sequence>
<dbReference type="Pfam" id="PF00106">
    <property type="entry name" value="adh_short"/>
    <property type="match status" value="1"/>
</dbReference>
<dbReference type="InterPro" id="IPR036291">
    <property type="entry name" value="NAD(P)-bd_dom_sf"/>
</dbReference>
<dbReference type="PRINTS" id="PR00080">
    <property type="entry name" value="SDRFAMILY"/>
</dbReference>
<name>A0A936TG95_9ACTN</name>
<reference evidence="3 4" key="1">
    <citation type="submission" date="2020-10" db="EMBL/GenBank/DDBJ databases">
        <title>Connecting structure to function with the recovery of over 1000 high-quality activated sludge metagenome-assembled genomes encoding full-length rRNA genes using long-read sequencing.</title>
        <authorList>
            <person name="Singleton C.M."/>
            <person name="Petriglieri F."/>
            <person name="Kristensen J.M."/>
            <person name="Kirkegaard R.H."/>
            <person name="Michaelsen T.Y."/>
            <person name="Andersen M.H."/>
            <person name="Karst S.M."/>
            <person name="Dueholm M.S."/>
            <person name="Nielsen P.H."/>
            <person name="Albertsen M."/>
        </authorList>
    </citation>
    <scope>NUCLEOTIDE SEQUENCE [LARGE SCALE GENOMIC DNA]</scope>
    <source>
        <strain evidence="3">Lyne_18-Q3-R50-59_MAXAC.006</strain>
    </source>
</reference>
<keyword evidence="1" id="KW-0560">Oxidoreductase</keyword>
<dbReference type="PRINTS" id="PR00081">
    <property type="entry name" value="GDHRDH"/>
</dbReference>
<dbReference type="EMBL" id="JADJZA010000010">
    <property type="protein sequence ID" value="MBK9298589.1"/>
    <property type="molecule type" value="Genomic_DNA"/>
</dbReference>
<evidence type="ECO:0000313" key="3">
    <source>
        <dbReference type="EMBL" id="MBK9298589.1"/>
    </source>
</evidence>
<comment type="caution">
    <text evidence="3">The sequence shown here is derived from an EMBL/GenBank/DDBJ whole genome shotgun (WGS) entry which is preliminary data.</text>
</comment>
<dbReference type="AlphaFoldDB" id="A0A936TG95"/>